<evidence type="ECO:0000313" key="6">
    <source>
        <dbReference type="Proteomes" id="UP001195941"/>
    </source>
</evidence>
<sequence length="153" mass="17306">MVKLSDSDLRILRKLARDGRQTNAELAEKVGLSASQCWQRLRRLENSGVIKGYGARIDHDALGVPETVLLELAMERNEGVEVEAVCEALARFPEVLEVRMTSGDFDIFAKVVVSGTRGYEKFLRERLYKLKGIRQSRSSFSLRCYKNEISVVP</sequence>
<dbReference type="CDD" id="cd00090">
    <property type="entry name" value="HTH_ARSR"/>
    <property type="match status" value="1"/>
</dbReference>
<dbReference type="InterPro" id="IPR019885">
    <property type="entry name" value="Tscrpt_reg_HTH_AsnC-type_CS"/>
</dbReference>
<dbReference type="InterPro" id="IPR011008">
    <property type="entry name" value="Dimeric_a/b-barrel"/>
</dbReference>
<evidence type="ECO:0000256" key="1">
    <source>
        <dbReference type="ARBA" id="ARBA00023015"/>
    </source>
</evidence>
<dbReference type="PROSITE" id="PS00519">
    <property type="entry name" value="HTH_ASNC_1"/>
    <property type="match status" value="1"/>
</dbReference>
<keyword evidence="2" id="KW-0238">DNA-binding</keyword>
<organism evidence="5 6">
    <name type="scientific">Thalassovita aquimarina</name>
    <dbReference type="NCBI Taxonomy" id="2785917"/>
    <lineage>
        <taxon>Bacteria</taxon>
        <taxon>Pseudomonadati</taxon>
        <taxon>Pseudomonadota</taxon>
        <taxon>Alphaproteobacteria</taxon>
        <taxon>Rhodobacterales</taxon>
        <taxon>Roseobacteraceae</taxon>
        <taxon>Thalassovita</taxon>
    </lineage>
</organism>
<name>A0ABS5HSZ0_9RHOB</name>
<dbReference type="PROSITE" id="PS50956">
    <property type="entry name" value="HTH_ASNC_2"/>
    <property type="match status" value="1"/>
</dbReference>
<keyword evidence="6" id="KW-1185">Reference proteome</keyword>
<protein>
    <submittedName>
        <fullName evidence="5">Lrp/AsnC family transcriptional regulator</fullName>
    </submittedName>
</protein>
<gene>
    <name evidence="5" type="ORF">IT775_11050</name>
</gene>
<dbReference type="PANTHER" id="PTHR30154:SF34">
    <property type="entry name" value="TRANSCRIPTIONAL REGULATOR AZLB"/>
    <property type="match status" value="1"/>
</dbReference>
<dbReference type="SMART" id="SM00344">
    <property type="entry name" value="HTH_ASNC"/>
    <property type="match status" value="1"/>
</dbReference>
<dbReference type="PANTHER" id="PTHR30154">
    <property type="entry name" value="LEUCINE-RESPONSIVE REGULATORY PROTEIN"/>
    <property type="match status" value="1"/>
</dbReference>
<reference evidence="5 6" key="1">
    <citation type="journal article" date="2021" name="Arch. Microbiol.">
        <title>Thalassobius aquimarinus sp. nov., isolated from the Sea of Japan seashore.</title>
        <authorList>
            <person name="Kurilenko V.V."/>
            <person name="Romanenko L.A."/>
            <person name="Chernysheva N.Y."/>
            <person name="Velansky P.V."/>
            <person name="Tekutyeva L.A."/>
            <person name="Isaeva M.P."/>
            <person name="Mikhailov V.V."/>
        </authorList>
    </citation>
    <scope>NUCLEOTIDE SEQUENCE [LARGE SCALE GENOMIC DNA]</scope>
    <source>
        <strain evidence="5 6">KMM 8518</strain>
    </source>
</reference>
<keyword evidence="1" id="KW-0805">Transcription regulation</keyword>
<dbReference type="InterPro" id="IPR011991">
    <property type="entry name" value="ArsR-like_HTH"/>
</dbReference>
<dbReference type="InterPro" id="IPR036388">
    <property type="entry name" value="WH-like_DNA-bd_sf"/>
</dbReference>
<accession>A0ABS5HSZ0</accession>
<evidence type="ECO:0000256" key="2">
    <source>
        <dbReference type="ARBA" id="ARBA00023125"/>
    </source>
</evidence>
<evidence type="ECO:0000313" key="5">
    <source>
        <dbReference type="EMBL" id="MBR9651658.1"/>
    </source>
</evidence>
<dbReference type="Pfam" id="PF01037">
    <property type="entry name" value="AsnC_trans_reg"/>
    <property type="match status" value="1"/>
</dbReference>
<feature type="domain" description="HTH asnC-type" evidence="4">
    <location>
        <begin position="4"/>
        <end position="65"/>
    </location>
</feature>
<dbReference type="Gene3D" id="1.10.10.10">
    <property type="entry name" value="Winged helix-like DNA-binding domain superfamily/Winged helix DNA-binding domain"/>
    <property type="match status" value="1"/>
</dbReference>
<dbReference type="Proteomes" id="UP001195941">
    <property type="component" value="Unassembled WGS sequence"/>
</dbReference>
<evidence type="ECO:0000259" key="4">
    <source>
        <dbReference type="PROSITE" id="PS50956"/>
    </source>
</evidence>
<dbReference type="PRINTS" id="PR00033">
    <property type="entry name" value="HTHASNC"/>
</dbReference>
<dbReference type="InterPro" id="IPR036390">
    <property type="entry name" value="WH_DNA-bd_sf"/>
</dbReference>
<dbReference type="InterPro" id="IPR000485">
    <property type="entry name" value="AsnC-type_HTH_dom"/>
</dbReference>
<dbReference type="InterPro" id="IPR019887">
    <property type="entry name" value="Tscrpt_reg_AsnC/Lrp_C"/>
</dbReference>
<dbReference type="InterPro" id="IPR019888">
    <property type="entry name" value="Tscrpt_reg_AsnC-like"/>
</dbReference>
<comment type="caution">
    <text evidence="5">The sequence shown here is derived from an EMBL/GenBank/DDBJ whole genome shotgun (WGS) entry which is preliminary data.</text>
</comment>
<keyword evidence="3" id="KW-0804">Transcription</keyword>
<evidence type="ECO:0000256" key="3">
    <source>
        <dbReference type="ARBA" id="ARBA00023163"/>
    </source>
</evidence>
<dbReference type="EMBL" id="JADMKU010000008">
    <property type="protein sequence ID" value="MBR9651658.1"/>
    <property type="molecule type" value="Genomic_DNA"/>
</dbReference>
<dbReference type="Gene3D" id="3.30.70.920">
    <property type="match status" value="1"/>
</dbReference>
<proteinExistence type="predicted"/>
<dbReference type="Pfam" id="PF13412">
    <property type="entry name" value="HTH_24"/>
    <property type="match status" value="1"/>
</dbReference>
<dbReference type="SUPFAM" id="SSF46785">
    <property type="entry name" value="Winged helix' DNA-binding domain"/>
    <property type="match status" value="1"/>
</dbReference>
<dbReference type="SUPFAM" id="SSF54909">
    <property type="entry name" value="Dimeric alpha+beta barrel"/>
    <property type="match status" value="1"/>
</dbReference>